<dbReference type="InterPro" id="IPR003591">
    <property type="entry name" value="Leu-rich_rpt_typical-subtyp"/>
</dbReference>
<proteinExistence type="predicted"/>
<gene>
    <name evidence="13" type="primary">LOC120270546</name>
</gene>
<dbReference type="GO" id="GO:0005524">
    <property type="term" value="F:ATP binding"/>
    <property type="evidence" value="ECO:0007669"/>
    <property type="project" value="InterPro"/>
</dbReference>
<dbReference type="InterPro" id="IPR050647">
    <property type="entry name" value="Plant_LRR-RLKs"/>
</dbReference>
<evidence type="ECO:0000256" key="4">
    <source>
        <dbReference type="ARBA" id="ARBA00022737"/>
    </source>
</evidence>
<dbReference type="RefSeq" id="XP_039133511.1">
    <property type="nucleotide sequence ID" value="XM_039277577.1"/>
</dbReference>
<evidence type="ECO:0000259" key="11">
    <source>
        <dbReference type="PROSITE" id="PS50011"/>
    </source>
</evidence>
<dbReference type="PROSITE" id="PS50011">
    <property type="entry name" value="PROTEIN_KINASE_DOM"/>
    <property type="match status" value="1"/>
</dbReference>
<feature type="chain" id="PRO_5044294941" evidence="10">
    <location>
        <begin position="24"/>
        <end position="775"/>
    </location>
</feature>
<reference evidence="13" key="1">
    <citation type="submission" date="2025-08" db="UniProtKB">
        <authorList>
            <consortium name="RefSeq"/>
        </authorList>
    </citation>
    <scope>IDENTIFICATION</scope>
</reference>
<evidence type="ECO:0000256" key="8">
    <source>
        <dbReference type="ARBA" id="ARBA00023180"/>
    </source>
</evidence>
<feature type="signal peptide" evidence="10">
    <location>
        <begin position="1"/>
        <end position="23"/>
    </location>
</feature>
<keyword evidence="7" id="KW-0675">Receptor</keyword>
<dbReference type="Gene3D" id="1.10.510.10">
    <property type="entry name" value="Transferase(Phosphotransferase) domain 1"/>
    <property type="match status" value="1"/>
</dbReference>
<organism evidence="12 13">
    <name type="scientific">Dioscorea cayennensis subsp. rotundata</name>
    <name type="common">White Guinea yam</name>
    <name type="synonym">Dioscorea rotundata</name>
    <dbReference type="NCBI Taxonomy" id="55577"/>
    <lineage>
        <taxon>Eukaryota</taxon>
        <taxon>Viridiplantae</taxon>
        <taxon>Streptophyta</taxon>
        <taxon>Embryophyta</taxon>
        <taxon>Tracheophyta</taxon>
        <taxon>Spermatophyta</taxon>
        <taxon>Magnoliopsida</taxon>
        <taxon>Liliopsida</taxon>
        <taxon>Dioscoreales</taxon>
        <taxon>Dioscoreaceae</taxon>
        <taxon>Dioscorea</taxon>
    </lineage>
</organism>
<dbReference type="FunFam" id="3.80.10.10:FF:000155">
    <property type="entry name" value="Putative inactive leucine-rich repeat receptor-like protein kinase"/>
    <property type="match status" value="1"/>
</dbReference>
<evidence type="ECO:0000256" key="2">
    <source>
        <dbReference type="ARBA" id="ARBA00022614"/>
    </source>
</evidence>
<dbReference type="Gene3D" id="3.30.200.20">
    <property type="entry name" value="Phosphorylase Kinase, domain 1"/>
    <property type="match status" value="1"/>
</dbReference>
<evidence type="ECO:0000313" key="12">
    <source>
        <dbReference type="Proteomes" id="UP001515500"/>
    </source>
</evidence>
<dbReference type="GeneID" id="120270546"/>
<dbReference type="SUPFAM" id="SSF56112">
    <property type="entry name" value="Protein kinase-like (PK-like)"/>
    <property type="match status" value="1"/>
</dbReference>
<evidence type="ECO:0000256" key="7">
    <source>
        <dbReference type="ARBA" id="ARBA00023170"/>
    </source>
</evidence>
<dbReference type="Pfam" id="PF07714">
    <property type="entry name" value="PK_Tyr_Ser-Thr"/>
    <property type="match status" value="1"/>
</dbReference>
<keyword evidence="10" id="KW-0732">Signal</keyword>
<dbReference type="SUPFAM" id="SSF52058">
    <property type="entry name" value="L domain-like"/>
    <property type="match status" value="1"/>
</dbReference>
<keyword evidence="2" id="KW-0433">Leucine-rich repeat</keyword>
<keyword evidence="5 9" id="KW-1133">Transmembrane helix</keyword>
<dbReference type="InterPro" id="IPR001245">
    <property type="entry name" value="Ser-Thr/Tyr_kinase_cat_dom"/>
</dbReference>
<dbReference type="InterPro" id="IPR001611">
    <property type="entry name" value="Leu-rich_rpt"/>
</dbReference>
<evidence type="ECO:0000256" key="6">
    <source>
        <dbReference type="ARBA" id="ARBA00023136"/>
    </source>
</evidence>
<dbReference type="PANTHER" id="PTHR48056">
    <property type="entry name" value="LRR RECEPTOR-LIKE SERINE/THREONINE-PROTEIN KINASE-RELATED"/>
    <property type="match status" value="1"/>
</dbReference>
<dbReference type="InterPro" id="IPR032675">
    <property type="entry name" value="LRR_dom_sf"/>
</dbReference>
<keyword evidence="3 9" id="KW-0812">Transmembrane</keyword>
<evidence type="ECO:0000256" key="1">
    <source>
        <dbReference type="ARBA" id="ARBA00004370"/>
    </source>
</evidence>
<dbReference type="SMART" id="SM00369">
    <property type="entry name" value="LRR_TYP"/>
    <property type="match status" value="4"/>
</dbReference>
<dbReference type="FunFam" id="3.80.10.10:FF:000380">
    <property type="entry name" value="Putative inactive leucine-rich repeat receptor-like protein kinase"/>
    <property type="match status" value="1"/>
</dbReference>
<evidence type="ECO:0000256" key="9">
    <source>
        <dbReference type="SAM" id="Phobius"/>
    </source>
</evidence>
<accession>A0AB40C197</accession>
<dbReference type="AlphaFoldDB" id="A0AB40C197"/>
<dbReference type="InterPro" id="IPR011009">
    <property type="entry name" value="Kinase-like_dom_sf"/>
</dbReference>
<dbReference type="Gene3D" id="3.80.10.10">
    <property type="entry name" value="Ribonuclease Inhibitor"/>
    <property type="match status" value="2"/>
</dbReference>
<dbReference type="GO" id="GO:0016020">
    <property type="term" value="C:membrane"/>
    <property type="evidence" value="ECO:0007669"/>
    <property type="project" value="UniProtKB-SubCell"/>
</dbReference>
<dbReference type="PROSITE" id="PS51450">
    <property type="entry name" value="LRR"/>
    <property type="match status" value="1"/>
</dbReference>
<feature type="domain" description="Protein kinase" evidence="11">
    <location>
        <begin position="482"/>
        <end position="757"/>
    </location>
</feature>
<dbReference type="InterPro" id="IPR000719">
    <property type="entry name" value="Prot_kinase_dom"/>
</dbReference>
<dbReference type="Proteomes" id="UP001515500">
    <property type="component" value="Chromosome 10"/>
</dbReference>
<name>A0AB40C197_DIOCR</name>
<comment type="subcellular location">
    <subcellularLocation>
        <location evidence="1">Membrane</location>
    </subcellularLocation>
</comment>
<keyword evidence="4" id="KW-0677">Repeat</keyword>
<dbReference type="Pfam" id="PF13855">
    <property type="entry name" value="LRR_8"/>
    <property type="match status" value="1"/>
</dbReference>
<dbReference type="Pfam" id="PF00560">
    <property type="entry name" value="LRR_1"/>
    <property type="match status" value="4"/>
</dbReference>
<dbReference type="GO" id="GO:0033612">
    <property type="term" value="F:receptor serine/threonine kinase binding"/>
    <property type="evidence" value="ECO:0007669"/>
    <property type="project" value="TreeGrafter"/>
</dbReference>
<evidence type="ECO:0000313" key="13">
    <source>
        <dbReference type="RefSeq" id="XP_039133511.1"/>
    </source>
</evidence>
<dbReference type="FunFam" id="1.10.510.10:FF:000657">
    <property type="entry name" value="Putative inactive leucine-rich repeat receptor-like protein kinase"/>
    <property type="match status" value="1"/>
</dbReference>
<evidence type="ECO:0000256" key="5">
    <source>
        <dbReference type="ARBA" id="ARBA00022989"/>
    </source>
</evidence>
<dbReference type="GO" id="GO:0004672">
    <property type="term" value="F:protein kinase activity"/>
    <property type="evidence" value="ECO:0007669"/>
    <property type="project" value="InterPro"/>
</dbReference>
<dbReference type="FunFam" id="3.30.200.20:FF:000479">
    <property type="entry name" value="Putative inactive leucine-rich repeat receptor-like protein kinase"/>
    <property type="match status" value="1"/>
</dbReference>
<protein>
    <submittedName>
        <fullName evidence="13">LOW QUALITY PROTEIN: probable inactive leucine-rich repeat receptor-like protein kinase At3g03770</fullName>
    </submittedName>
</protein>
<feature type="transmembrane region" description="Helical" evidence="9">
    <location>
        <begin position="391"/>
        <end position="416"/>
    </location>
</feature>
<evidence type="ECO:0000256" key="10">
    <source>
        <dbReference type="SAM" id="SignalP"/>
    </source>
</evidence>
<keyword evidence="12" id="KW-1185">Reference proteome</keyword>
<sequence>MARLLSFIALVLACLHLVPNSQQLLVSQSQVLQQLRKQLENPKQLDVWNATKDLCFPPFSSALTVSCEGESVTELKIVGDKLAKLSKFDGYAVQGHTLSESFSVDSFITTLSRLASLRVVILVSLGIWGPLPDKIHRLGSLEVLDLSSNFLYGSIPPKISAMVRLQTLTLDGNFFNETVPDWFDMLPNITVLSLQRNELKGTLPHSIGRANSLSDLALSKNKISGEIPDLSGLTKLAVLDLRDNELDSGLLDIPKGLITILLSNNSLSGEIPKEFGKLSWLQHLDLSFNDLEGTPPSSLFSLPNISYLNLASNSFSGSFPSSLTCGSQLGFVDVSTNRLTGRLPSCLSSNSNKRVTKSNGNCLTIDPQHQHDIAYCQEFHPKGKKSKSKQLGLLIAVVGGAAVLVLFLLLVCLILCRRKRQKAVAEQHLLPKPVPDNSPTGLSSELLANARYISQAVKLGTQAVPTYRVFSLEELKEATKNFDRLSYIGEGSMGKLYKGRLENGSYVAIRCLALFRRYSIRNLKLRLDLLSKLRHPHLVCLLGHCIDGSSDDSSINRVYLIHEYLPNGNLRSHLSEHNVEKAMKWSDRLAVLIGIAKAVHFLHTGVIPGFTSNHLKTNNILLDEHYVAKLSDYGLSIITEEIDKHEARAEAQKHAQNKYPPSETVNLEDDVYTFGLIILEMLVGTVVSDKDASSLSALAMSLNNQDERKWALDPFVYSTSSQESLSIVTSMTSKCLSQESSERPSLEDVLWNLHYAAQVQATAEGDQRFEMASQP</sequence>
<keyword evidence="6 9" id="KW-0472">Membrane</keyword>
<dbReference type="PANTHER" id="PTHR48056:SF61">
    <property type="entry name" value="PROTEIN KINASE DOMAIN-CONTAINING PROTEIN"/>
    <property type="match status" value="1"/>
</dbReference>
<evidence type="ECO:0000256" key="3">
    <source>
        <dbReference type="ARBA" id="ARBA00022692"/>
    </source>
</evidence>
<keyword evidence="8" id="KW-0325">Glycoprotein</keyword>